<dbReference type="CDD" id="cd09274">
    <property type="entry name" value="RNase_HI_RT_Ty3"/>
    <property type="match status" value="1"/>
</dbReference>
<dbReference type="Pfam" id="PF17917">
    <property type="entry name" value="RT_RNaseH"/>
    <property type="match status" value="1"/>
</dbReference>
<evidence type="ECO:0000313" key="9">
    <source>
        <dbReference type="Proteomes" id="UP000198211"/>
    </source>
</evidence>
<evidence type="ECO:0000256" key="1">
    <source>
        <dbReference type="ARBA" id="ARBA00022679"/>
    </source>
</evidence>
<evidence type="ECO:0000256" key="2">
    <source>
        <dbReference type="ARBA" id="ARBA00022695"/>
    </source>
</evidence>
<dbReference type="GO" id="GO:0016787">
    <property type="term" value="F:hydrolase activity"/>
    <property type="evidence" value="ECO:0007669"/>
    <property type="project" value="UniProtKB-KW"/>
</dbReference>
<evidence type="ECO:0000256" key="3">
    <source>
        <dbReference type="ARBA" id="ARBA00022722"/>
    </source>
</evidence>
<accession>A0A225UGQ5</accession>
<evidence type="ECO:0000313" key="8">
    <source>
        <dbReference type="EMBL" id="OWY92111.1"/>
    </source>
</evidence>
<proteinExistence type="predicted"/>
<evidence type="ECO:0000259" key="7">
    <source>
        <dbReference type="Pfam" id="PF17917"/>
    </source>
</evidence>
<dbReference type="InterPro" id="IPR041373">
    <property type="entry name" value="RT_RNaseH"/>
</dbReference>
<organism evidence="8 9">
    <name type="scientific">Phytophthora megakarya</name>
    <dbReference type="NCBI Taxonomy" id="4795"/>
    <lineage>
        <taxon>Eukaryota</taxon>
        <taxon>Sar</taxon>
        <taxon>Stramenopiles</taxon>
        <taxon>Oomycota</taxon>
        <taxon>Peronosporomycetes</taxon>
        <taxon>Peronosporales</taxon>
        <taxon>Peronosporaceae</taxon>
        <taxon>Phytophthora</taxon>
    </lineage>
</organism>
<dbReference type="Gene3D" id="3.10.20.370">
    <property type="match status" value="1"/>
</dbReference>
<reference evidence="9" key="1">
    <citation type="submission" date="2017-03" db="EMBL/GenBank/DDBJ databases">
        <title>Phytopthora megakarya and P. palmivora, two closely related causual agents of cacao black pod achieved similar genome size and gene model numbers by different mechanisms.</title>
        <authorList>
            <person name="Ali S."/>
            <person name="Shao J."/>
            <person name="Larry D.J."/>
            <person name="Kronmiller B."/>
            <person name="Shen D."/>
            <person name="Strem M.D."/>
            <person name="Melnick R.L."/>
            <person name="Guiltinan M.J."/>
            <person name="Tyler B.M."/>
            <person name="Meinhardt L.W."/>
            <person name="Bailey B.A."/>
        </authorList>
    </citation>
    <scope>NUCLEOTIDE SEQUENCE [LARGE SCALE GENOMIC DNA]</scope>
    <source>
        <strain evidence="9">zdho120</strain>
    </source>
</reference>
<dbReference type="PANTHER" id="PTHR37984:SF5">
    <property type="entry name" value="PROTEIN NYNRIN-LIKE"/>
    <property type="match status" value="1"/>
</dbReference>
<comment type="caution">
    <text evidence="8">The sequence shown here is derived from an EMBL/GenBank/DDBJ whole genome shotgun (WGS) entry which is preliminary data.</text>
</comment>
<dbReference type="EMBL" id="NBNE01018786">
    <property type="protein sequence ID" value="OWY92111.1"/>
    <property type="molecule type" value="Genomic_DNA"/>
</dbReference>
<keyword evidence="6" id="KW-0695">RNA-directed DNA polymerase</keyword>
<sequence>MFMLLKKQNKRNAKIHFNKEQLKNFKELKRRLCDPPELHLPDFNQPMHLRTDASKFAVGGVLFQVVDGVGRPIAYTNHKMKSAELKYPTQQQELLAIVHALAAFRIYCLDTSPIVATDHKSLEGLFTHKMANRHLARWVTGFDDTSFTMEISEVTADSDLIKKIKAAYIKDREIQAIFAAIKRRTANLKPKLSVNTGRSIDASLKAMGYCGIKHRQTMYQALSYPMM</sequence>
<feature type="non-terminal residue" evidence="8">
    <location>
        <position position="1"/>
    </location>
</feature>
<dbReference type="AlphaFoldDB" id="A0A225UGQ5"/>
<keyword evidence="1" id="KW-0808">Transferase</keyword>
<feature type="domain" description="Reverse transcriptase RNase H-like" evidence="7">
    <location>
        <begin position="42"/>
        <end position="140"/>
    </location>
</feature>
<dbReference type="OrthoDB" id="117972at2759"/>
<dbReference type="GO" id="GO:0004519">
    <property type="term" value="F:endonuclease activity"/>
    <property type="evidence" value="ECO:0007669"/>
    <property type="project" value="UniProtKB-KW"/>
</dbReference>
<dbReference type="PANTHER" id="PTHR37984">
    <property type="entry name" value="PROTEIN CBG26694"/>
    <property type="match status" value="1"/>
</dbReference>
<dbReference type="InterPro" id="IPR043502">
    <property type="entry name" value="DNA/RNA_pol_sf"/>
</dbReference>
<gene>
    <name evidence="8" type="ORF">PHMEG_00039019</name>
</gene>
<protein>
    <submittedName>
        <fullName evidence="8">Retrovirus Polyprotein</fullName>
    </submittedName>
</protein>
<evidence type="ECO:0000256" key="5">
    <source>
        <dbReference type="ARBA" id="ARBA00022801"/>
    </source>
</evidence>
<keyword evidence="3" id="KW-0540">Nuclease</keyword>
<dbReference type="SUPFAM" id="SSF56672">
    <property type="entry name" value="DNA/RNA polymerases"/>
    <property type="match status" value="1"/>
</dbReference>
<dbReference type="InterPro" id="IPR050951">
    <property type="entry name" value="Retrovirus_Pol_polyprotein"/>
</dbReference>
<name>A0A225UGQ5_9STRA</name>
<evidence type="ECO:0000256" key="4">
    <source>
        <dbReference type="ARBA" id="ARBA00022759"/>
    </source>
</evidence>
<keyword evidence="9" id="KW-1185">Reference proteome</keyword>
<evidence type="ECO:0000256" key="6">
    <source>
        <dbReference type="ARBA" id="ARBA00022918"/>
    </source>
</evidence>
<keyword evidence="2" id="KW-0548">Nucleotidyltransferase</keyword>
<dbReference type="GO" id="GO:0003964">
    <property type="term" value="F:RNA-directed DNA polymerase activity"/>
    <property type="evidence" value="ECO:0007669"/>
    <property type="project" value="UniProtKB-KW"/>
</dbReference>
<dbReference type="Proteomes" id="UP000198211">
    <property type="component" value="Unassembled WGS sequence"/>
</dbReference>
<dbReference type="STRING" id="4795.A0A225UGQ5"/>
<keyword evidence="4" id="KW-0255">Endonuclease</keyword>
<keyword evidence="5" id="KW-0378">Hydrolase</keyword>